<keyword evidence="3 5" id="KW-1133">Transmembrane helix</keyword>
<dbReference type="InterPro" id="IPR001173">
    <property type="entry name" value="Glyco_trans_2-like"/>
</dbReference>
<dbReference type="EMBL" id="LSCQ01000020">
    <property type="protein sequence ID" value="KXB37734.1"/>
    <property type="molecule type" value="Genomic_DNA"/>
</dbReference>
<proteinExistence type="predicted"/>
<dbReference type="OrthoDB" id="9810303at2"/>
<evidence type="ECO:0000313" key="8">
    <source>
        <dbReference type="EMBL" id="KXB37734.1"/>
    </source>
</evidence>
<dbReference type="SUPFAM" id="SSF53448">
    <property type="entry name" value="Nucleotide-diphospho-sugar transferases"/>
    <property type="match status" value="1"/>
</dbReference>
<keyword evidence="4 5" id="KW-0472">Membrane</keyword>
<dbReference type="Gene3D" id="3.90.550.10">
    <property type="entry name" value="Spore Coat Polysaccharide Biosynthesis Protein SpsA, Chain A"/>
    <property type="match status" value="1"/>
</dbReference>
<feature type="domain" description="GtrA/DPMS transmembrane" evidence="7">
    <location>
        <begin position="239"/>
        <end position="357"/>
    </location>
</feature>
<dbReference type="InterPro" id="IPR050256">
    <property type="entry name" value="Glycosyltransferase_2"/>
</dbReference>
<dbReference type="PANTHER" id="PTHR48090:SF7">
    <property type="entry name" value="RFBJ PROTEIN"/>
    <property type="match status" value="1"/>
</dbReference>
<gene>
    <name evidence="8" type="ORF">HMPREF3187_00451</name>
</gene>
<dbReference type="Pfam" id="PF00535">
    <property type="entry name" value="Glycos_transf_2"/>
    <property type="match status" value="1"/>
</dbReference>
<sequence length="364" mass="41413">MAEIAIIIPSLEPDNKMLDLLANIRRLETRNFPILLVNDGSGSNYERYFKQAQSEYGVILLEHDRNYGKGRALRTAFDYILNQMPTVEGVITIDSDGQHTYEDMMKCISCFEEHPTALVMGVRDFQNNVPWKSEFGNKMTRTILKAVTGISLTDTQTGLRVIPRTYLKRLMKLSGDRFEYELKMIIDAAKQGVPLIEVPIATIYHNDNEGTHFQPVKDSWAIYSVFFSYLAAEGTFLKYVGSALTSFVLDLSLFYIFSKVLSGTESSFKIVYGATVFARVCSCLFNYVLNRFWVFRSNAEKSMIKYFSLVIIQMLASASLVWLLSLGLASSRITLIKVGVDIFLFLVSYQIQKHFIFKKGNEGH</sequence>
<dbReference type="PATRIC" id="fig|87541.4.peg.453"/>
<dbReference type="STRING" id="87541.AWM71_02035"/>
<keyword evidence="8" id="KW-0808">Transferase</keyword>
<dbReference type="GO" id="GO:0016020">
    <property type="term" value="C:membrane"/>
    <property type="evidence" value="ECO:0007669"/>
    <property type="project" value="UniProtKB-SubCell"/>
</dbReference>
<dbReference type="AlphaFoldDB" id="A0A133Y3F4"/>
<protein>
    <submittedName>
        <fullName evidence="8">Glycosyltransferase, group 2 family protein</fullName>
    </submittedName>
</protein>
<evidence type="ECO:0000256" key="1">
    <source>
        <dbReference type="ARBA" id="ARBA00004141"/>
    </source>
</evidence>
<evidence type="ECO:0000256" key="2">
    <source>
        <dbReference type="ARBA" id="ARBA00022692"/>
    </source>
</evidence>
<dbReference type="Proteomes" id="UP000070422">
    <property type="component" value="Unassembled WGS sequence"/>
</dbReference>
<dbReference type="InterPro" id="IPR007267">
    <property type="entry name" value="GtrA_DPMS_TM"/>
</dbReference>
<dbReference type="RefSeq" id="WP_060936522.1">
    <property type="nucleotide sequence ID" value="NZ_CP118095.1"/>
</dbReference>
<reference evidence="8 9" key="1">
    <citation type="submission" date="2016-01" db="EMBL/GenBank/DDBJ databases">
        <authorList>
            <person name="Oliw E.H."/>
        </authorList>
    </citation>
    <scope>NUCLEOTIDE SEQUENCE [LARGE SCALE GENOMIC DNA]</scope>
    <source>
        <strain evidence="8 9">KA00635</strain>
    </source>
</reference>
<feature type="transmembrane region" description="Helical" evidence="5">
    <location>
        <begin position="270"/>
        <end position="294"/>
    </location>
</feature>
<evidence type="ECO:0000256" key="4">
    <source>
        <dbReference type="ARBA" id="ARBA00023136"/>
    </source>
</evidence>
<feature type="transmembrane region" description="Helical" evidence="5">
    <location>
        <begin position="331"/>
        <end position="349"/>
    </location>
</feature>
<feature type="domain" description="Glycosyltransferase 2-like" evidence="6">
    <location>
        <begin position="6"/>
        <end position="169"/>
    </location>
</feature>
<accession>A0A133Y3F4</accession>
<comment type="subcellular location">
    <subcellularLocation>
        <location evidence="1">Membrane</location>
        <topology evidence="1">Multi-pass membrane protein</topology>
    </subcellularLocation>
</comment>
<evidence type="ECO:0000259" key="6">
    <source>
        <dbReference type="Pfam" id="PF00535"/>
    </source>
</evidence>
<dbReference type="PANTHER" id="PTHR48090">
    <property type="entry name" value="UNDECAPRENYL-PHOSPHATE 4-DEOXY-4-FORMAMIDO-L-ARABINOSE TRANSFERASE-RELATED"/>
    <property type="match status" value="1"/>
</dbReference>
<dbReference type="GO" id="GO:0016740">
    <property type="term" value="F:transferase activity"/>
    <property type="evidence" value="ECO:0007669"/>
    <property type="project" value="UniProtKB-KW"/>
</dbReference>
<dbReference type="GO" id="GO:0000271">
    <property type="term" value="P:polysaccharide biosynthetic process"/>
    <property type="evidence" value="ECO:0007669"/>
    <property type="project" value="InterPro"/>
</dbReference>
<evidence type="ECO:0000313" key="9">
    <source>
        <dbReference type="Proteomes" id="UP000070422"/>
    </source>
</evidence>
<evidence type="ECO:0000259" key="7">
    <source>
        <dbReference type="Pfam" id="PF04138"/>
    </source>
</evidence>
<name>A0A133Y3F4_9LACT</name>
<evidence type="ECO:0000256" key="5">
    <source>
        <dbReference type="SAM" id="Phobius"/>
    </source>
</evidence>
<comment type="caution">
    <text evidence="8">The sequence shown here is derived from an EMBL/GenBank/DDBJ whole genome shotgun (WGS) entry which is preliminary data.</text>
</comment>
<keyword evidence="2 5" id="KW-0812">Transmembrane</keyword>
<dbReference type="Pfam" id="PF04138">
    <property type="entry name" value="GtrA_DPMS_TM"/>
    <property type="match status" value="1"/>
</dbReference>
<evidence type="ECO:0000256" key="3">
    <source>
        <dbReference type="ARBA" id="ARBA00022989"/>
    </source>
</evidence>
<feature type="transmembrane region" description="Helical" evidence="5">
    <location>
        <begin position="236"/>
        <end position="258"/>
    </location>
</feature>
<dbReference type="CDD" id="cd04179">
    <property type="entry name" value="DPM_DPG-synthase_like"/>
    <property type="match status" value="1"/>
</dbReference>
<dbReference type="InterPro" id="IPR029044">
    <property type="entry name" value="Nucleotide-diphossugar_trans"/>
</dbReference>
<organism evidence="8 9">
    <name type="scientific">Aerococcus christensenii</name>
    <dbReference type="NCBI Taxonomy" id="87541"/>
    <lineage>
        <taxon>Bacteria</taxon>
        <taxon>Bacillati</taxon>
        <taxon>Bacillota</taxon>
        <taxon>Bacilli</taxon>
        <taxon>Lactobacillales</taxon>
        <taxon>Aerococcaceae</taxon>
        <taxon>Aerococcus</taxon>
    </lineage>
</organism>
<feature type="transmembrane region" description="Helical" evidence="5">
    <location>
        <begin position="306"/>
        <end position="325"/>
    </location>
</feature>